<dbReference type="KEGG" id="tsph:KIH39_05080"/>
<dbReference type="RefSeq" id="WP_213498182.1">
    <property type="nucleotide sequence ID" value="NZ_CP074694.1"/>
</dbReference>
<dbReference type="GO" id="GO:0050518">
    <property type="term" value="F:2-C-methyl-D-erythritol 4-phosphate cytidylyltransferase activity"/>
    <property type="evidence" value="ECO:0007669"/>
    <property type="project" value="UniProtKB-UniRule"/>
</dbReference>
<evidence type="ECO:0000256" key="2">
    <source>
        <dbReference type="ARBA" id="ARBA00022695"/>
    </source>
</evidence>
<organism evidence="4 5">
    <name type="scientific">Telmatocola sphagniphila</name>
    <dbReference type="NCBI Taxonomy" id="1123043"/>
    <lineage>
        <taxon>Bacteria</taxon>
        <taxon>Pseudomonadati</taxon>
        <taxon>Planctomycetota</taxon>
        <taxon>Planctomycetia</taxon>
        <taxon>Gemmatales</taxon>
        <taxon>Gemmataceae</taxon>
    </lineage>
</organism>
<dbReference type="InterPro" id="IPR001228">
    <property type="entry name" value="IspD"/>
</dbReference>
<dbReference type="NCBIfam" id="TIGR00453">
    <property type="entry name" value="ispD"/>
    <property type="match status" value="1"/>
</dbReference>
<evidence type="ECO:0000313" key="5">
    <source>
        <dbReference type="Proteomes" id="UP000676194"/>
    </source>
</evidence>
<comment type="function">
    <text evidence="3">Catalyzes the formation of 4-diphosphocytidyl-2-C-methyl-D-erythritol from CTP and 2-C-methyl-D-erythritol 4-phosphate (MEP).</text>
</comment>
<dbReference type="FunFam" id="3.90.550.10:FF:000003">
    <property type="entry name" value="2-C-methyl-D-erythritol 4-phosphate cytidylyltransferase"/>
    <property type="match status" value="1"/>
</dbReference>
<dbReference type="EC" id="2.7.7.60" evidence="3"/>
<keyword evidence="1 3" id="KW-0808">Transferase</keyword>
<evidence type="ECO:0000256" key="1">
    <source>
        <dbReference type="ARBA" id="ARBA00022679"/>
    </source>
</evidence>
<feature type="site" description="Positions MEP for the nucleophilic attack" evidence="3">
    <location>
        <position position="156"/>
    </location>
</feature>
<feature type="site" description="Positions MEP for the nucleophilic attack" evidence="3">
    <location>
        <position position="212"/>
    </location>
</feature>
<dbReference type="Pfam" id="PF01128">
    <property type="entry name" value="IspD"/>
    <property type="match status" value="1"/>
</dbReference>
<protein>
    <recommendedName>
        <fullName evidence="3">2-C-methyl-D-erythritol 4-phosphate cytidylyltransferase</fullName>
        <ecNumber evidence="3">2.7.7.60</ecNumber>
    </recommendedName>
    <alternativeName>
        <fullName evidence="3">4-diphosphocytidyl-2C-methyl-D-erythritol synthase</fullName>
    </alternativeName>
    <alternativeName>
        <fullName evidence="3">MEP cytidylyltransferase</fullName>
        <shortName evidence="3">MCT</shortName>
    </alternativeName>
</protein>
<dbReference type="PANTHER" id="PTHR32125:SF4">
    <property type="entry name" value="2-C-METHYL-D-ERYTHRITOL 4-PHOSPHATE CYTIDYLYLTRANSFERASE, CHLOROPLASTIC"/>
    <property type="match status" value="1"/>
</dbReference>
<evidence type="ECO:0000313" key="4">
    <source>
        <dbReference type="EMBL" id="QVL33292.1"/>
    </source>
</evidence>
<dbReference type="CDD" id="cd02516">
    <property type="entry name" value="CDP-ME_synthetase"/>
    <property type="match status" value="1"/>
</dbReference>
<name>A0A8E6EW01_9BACT</name>
<dbReference type="GO" id="GO:0019288">
    <property type="term" value="P:isopentenyl diphosphate biosynthetic process, methylerythritol 4-phosphate pathway"/>
    <property type="evidence" value="ECO:0007669"/>
    <property type="project" value="UniProtKB-UniRule"/>
</dbReference>
<dbReference type="Proteomes" id="UP000676194">
    <property type="component" value="Chromosome"/>
</dbReference>
<evidence type="ECO:0000256" key="3">
    <source>
        <dbReference type="HAMAP-Rule" id="MF_00108"/>
    </source>
</evidence>
<dbReference type="EMBL" id="CP074694">
    <property type="protein sequence ID" value="QVL33292.1"/>
    <property type="molecule type" value="Genomic_DNA"/>
</dbReference>
<feature type="site" description="Transition state stabilizer" evidence="3">
    <location>
        <position position="24"/>
    </location>
</feature>
<proteinExistence type="inferred from homology"/>
<feature type="site" description="Transition state stabilizer" evidence="3">
    <location>
        <position position="17"/>
    </location>
</feature>
<comment type="similarity">
    <text evidence="3">Belongs to the IspD/TarI cytidylyltransferase family. IspD subfamily.</text>
</comment>
<gene>
    <name evidence="3 4" type="primary">ispD</name>
    <name evidence="4" type="ORF">KIH39_05080</name>
</gene>
<sequence>MLPSTAVIFPAAGKSQRFGGKEKKPFALIDNRAVWLRTVEQFVNRDEIKQLIIVISEEDLEMFKRKFGANIMFFDIQIVTGGKERFESVENALEILKPEIELVAIHDAVRPCLTSSFIDTVFKAAAVHGAAIPAIEVADTLKESAHGNFVDKTVSRKGLWQAQTPQVFQKKILVEAFEKRGSIKEPITDDAQLVECLGQKVKLVPGLKTNIKITSSEDLGLVDLILKNKKPDKVRPLRPFEDDDLYR</sequence>
<dbReference type="HAMAP" id="MF_00108">
    <property type="entry name" value="IspD"/>
    <property type="match status" value="1"/>
</dbReference>
<dbReference type="InterPro" id="IPR029044">
    <property type="entry name" value="Nucleotide-diphossugar_trans"/>
</dbReference>
<dbReference type="Gene3D" id="3.90.550.10">
    <property type="entry name" value="Spore Coat Polysaccharide Biosynthesis Protein SpsA, Chain A"/>
    <property type="match status" value="1"/>
</dbReference>
<dbReference type="PANTHER" id="PTHR32125">
    <property type="entry name" value="2-C-METHYL-D-ERYTHRITOL 4-PHOSPHATE CYTIDYLYLTRANSFERASE, CHLOROPLASTIC"/>
    <property type="match status" value="1"/>
</dbReference>
<keyword evidence="5" id="KW-1185">Reference proteome</keyword>
<dbReference type="AlphaFoldDB" id="A0A8E6EW01"/>
<dbReference type="SUPFAM" id="SSF53448">
    <property type="entry name" value="Nucleotide-diphospho-sugar transferases"/>
    <property type="match status" value="1"/>
</dbReference>
<keyword evidence="3" id="KW-0414">Isoprene biosynthesis</keyword>
<comment type="pathway">
    <text evidence="3">Isoprenoid biosynthesis; isopentenyl diphosphate biosynthesis via DXP pathway; isopentenyl diphosphate from 1-deoxy-D-xylulose 5-phosphate: step 2/6.</text>
</comment>
<keyword evidence="2 3" id="KW-0548">Nucleotidyltransferase</keyword>
<comment type="catalytic activity">
    <reaction evidence="3">
        <text>2-C-methyl-D-erythritol 4-phosphate + CTP + H(+) = 4-CDP-2-C-methyl-D-erythritol + diphosphate</text>
        <dbReference type="Rhea" id="RHEA:13429"/>
        <dbReference type="ChEBI" id="CHEBI:15378"/>
        <dbReference type="ChEBI" id="CHEBI:33019"/>
        <dbReference type="ChEBI" id="CHEBI:37563"/>
        <dbReference type="ChEBI" id="CHEBI:57823"/>
        <dbReference type="ChEBI" id="CHEBI:58262"/>
        <dbReference type="EC" id="2.7.7.60"/>
    </reaction>
</comment>
<accession>A0A8E6EW01</accession>
<dbReference type="InterPro" id="IPR034683">
    <property type="entry name" value="IspD/TarI"/>
</dbReference>
<reference evidence="4" key="1">
    <citation type="submission" date="2021-05" db="EMBL/GenBank/DDBJ databases">
        <title>Complete genome sequence of the cellulolytic planctomycete Telmatocola sphagniphila SP2T and characterization of the first cellulase from planctomycetes.</title>
        <authorList>
            <person name="Rakitin A.L."/>
            <person name="Beletsky A.V."/>
            <person name="Naumoff D.G."/>
            <person name="Kulichevskaya I.S."/>
            <person name="Mardanov A.V."/>
            <person name="Ravin N.V."/>
            <person name="Dedysh S.N."/>
        </authorList>
    </citation>
    <scope>NUCLEOTIDE SEQUENCE</scope>
    <source>
        <strain evidence="4">SP2T</strain>
    </source>
</reference>
<dbReference type="UniPathway" id="UPA00056">
    <property type="reaction ID" value="UER00093"/>
</dbReference>
<dbReference type="InterPro" id="IPR050088">
    <property type="entry name" value="IspD/TarI_cytidylyltransf_bact"/>
</dbReference>